<evidence type="ECO:0000313" key="2">
    <source>
        <dbReference type="Proteomes" id="UP000647424"/>
    </source>
</evidence>
<keyword evidence="2" id="KW-1185">Reference proteome</keyword>
<comment type="caution">
    <text evidence="1">The sequence shown here is derived from an EMBL/GenBank/DDBJ whole genome shotgun (WGS) entry which is preliminary data.</text>
</comment>
<reference evidence="1" key="1">
    <citation type="submission" date="2020-09" db="EMBL/GenBank/DDBJ databases">
        <title>Genome seq and assembly of Limnohabitants sp.</title>
        <authorList>
            <person name="Chhetri G."/>
        </authorList>
    </citation>
    <scope>NUCLEOTIDE SEQUENCE</scope>
    <source>
        <strain evidence="1">JUR4</strain>
    </source>
</reference>
<organism evidence="1 2">
    <name type="scientific">Limnohabitans radicicola</name>
    <dbReference type="NCBI Taxonomy" id="2771427"/>
    <lineage>
        <taxon>Bacteria</taxon>
        <taxon>Pseudomonadati</taxon>
        <taxon>Pseudomonadota</taxon>
        <taxon>Betaproteobacteria</taxon>
        <taxon>Burkholderiales</taxon>
        <taxon>Comamonadaceae</taxon>
        <taxon>Limnohabitans</taxon>
    </lineage>
</organism>
<evidence type="ECO:0000313" key="1">
    <source>
        <dbReference type="EMBL" id="MBD8048961.1"/>
    </source>
</evidence>
<sequence>MQPTYLPWSGYFHLASQVDTFVFLDDVQFERRSWQSRNNILSNGQAHLLVVPVQQAPQQTLIRDVLLSCDTPWQKKHLRSIQVAYPSIWKNPQLREPLTEVLEGPHLNLADLNIALISLFFNWLNIGCKTLRASNLGCGGHRSHHLAEICQMVQADTYYSPMGSRAYLEEDQFENFSGVNLKLSEFIPSAYPQGKSLNFVSHLSVIDVIGHCGLDFAGVYVKKGTHDANHN</sequence>
<name>A0A927FD82_9BURK</name>
<dbReference type="Pfam" id="PF08889">
    <property type="entry name" value="WbqC"/>
    <property type="match status" value="1"/>
</dbReference>
<dbReference type="InterPro" id="IPR014985">
    <property type="entry name" value="WbqC"/>
</dbReference>
<dbReference type="AlphaFoldDB" id="A0A927FD82"/>
<dbReference type="Proteomes" id="UP000647424">
    <property type="component" value="Unassembled WGS sequence"/>
</dbReference>
<gene>
    <name evidence="1" type="ORF">IC609_00275</name>
</gene>
<dbReference type="RefSeq" id="WP_191817471.1">
    <property type="nucleotide sequence ID" value="NZ_JACYFT010000001.1"/>
</dbReference>
<dbReference type="EMBL" id="JACYFT010000001">
    <property type="protein sequence ID" value="MBD8048961.1"/>
    <property type="molecule type" value="Genomic_DNA"/>
</dbReference>
<protein>
    <submittedName>
        <fullName evidence="1">WbqC family protein</fullName>
    </submittedName>
</protein>
<accession>A0A927FD82</accession>
<proteinExistence type="predicted"/>